<feature type="domain" description="BED-type" evidence="4">
    <location>
        <begin position="20"/>
        <end position="43"/>
    </location>
</feature>
<dbReference type="PANTHER" id="PTHR46951:SF2">
    <property type="entry name" value="BED-TYPE DOMAIN-CONTAINING PROTEIN"/>
    <property type="match status" value="1"/>
</dbReference>
<name>A0AAV6X6G1_9LAMI</name>
<dbReference type="PANTHER" id="PTHR46951">
    <property type="entry name" value="BED-TYPE DOMAIN-CONTAINING PROTEIN"/>
    <property type="match status" value="1"/>
</dbReference>
<dbReference type="InterPro" id="IPR003656">
    <property type="entry name" value="Znf_BED"/>
</dbReference>
<evidence type="ECO:0000256" key="2">
    <source>
        <dbReference type="ARBA" id="ARBA00022771"/>
    </source>
</evidence>
<comment type="caution">
    <text evidence="5">The sequence shown here is derived from an EMBL/GenBank/DDBJ whole genome shotgun (WGS) entry which is preliminary data.</text>
</comment>
<evidence type="ECO:0000256" key="1">
    <source>
        <dbReference type="ARBA" id="ARBA00022723"/>
    </source>
</evidence>
<protein>
    <recommendedName>
        <fullName evidence="4">BED-type domain-containing protein</fullName>
    </recommendedName>
</protein>
<keyword evidence="3" id="KW-0862">Zinc</keyword>
<dbReference type="Proteomes" id="UP000826271">
    <property type="component" value="Unassembled WGS sequence"/>
</dbReference>
<dbReference type="GO" id="GO:0003677">
    <property type="term" value="F:DNA binding"/>
    <property type="evidence" value="ECO:0007669"/>
    <property type="project" value="InterPro"/>
</dbReference>
<dbReference type="Pfam" id="PF02892">
    <property type="entry name" value="zf-BED"/>
    <property type="match status" value="1"/>
</dbReference>
<keyword evidence="2" id="KW-0863">Zinc-finger</keyword>
<evidence type="ECO:0000259" key="4">
    <source>
        <dbReference type="Pfam" id="PF02892"/>
    </source>
</evidence>
<dbReference type="EMBL" id="WHWC01000010">
    <property type="protein sequence ID" value="KAG8374723.1"/>
    <property type="molecule type" value="Genomic_DNA"/>
</dbReference>
<evidence type="ECO:0000313" key="5">
    <source>
        <dbReference type="EMBL" id="KAG8374723.1"/>
    </source>
</evidence>
<reference evidence="5" key="1">
    <citation type="submission" date="2019-10" db="EMBL/GenBank/DDBJ databases">
        <authorList>
            <person name="Zhang R."/>
            <person name="Pan Y."/>
            <person name="Wang J."/>
            <person name="Ma R."/>
            <person name="Yu S."/>
        </authorList>
    </citation>
    <scope>NUCLEOTIDE SEQUENCE</scope>
    <source>
        <strain evidence="5">LA-IB0</strain>
        <tissue evidence="5">Leaf</tissue>
    </source>
</reference>
<dbReference type="AlphaFoldDB" id="A0AAV6X6G1"/>
<gene>
    <name evidence="5" type="ORF">BUALT_Bualt10G0025600</name>
</gene>
<evidence type="ECO:0000313" key="6">
    <source>
        <dbReference type="Proteomes" id="UP000826271"/>
    </source>
</evidence>
<proteinExistence type="predicted"/>
<dbReference type="GO" id="GO:0008270">
    <property type="term" value="F:zinc ion binding"/>
    <property type="evidence" value="ECO:0007669"/>
    <property type="project" value="UniProtKB-KW"/>
</dbReference>
<keyword evidence="1" id="KW-0479">Metal-binding</keyword>
<organism evidence="5 6">
    <name type="scientific">Buddleja alternifolia</name>
    <dbReference type="NCBI Taxonomy" id="168488"/>
    <lineage>
        <taxon>Eukaryota</taxon>
        <taxon>Viridiplantae</taxon>
        <taxon>Streptophyta</taxon>
        <taxon>Embryophyta</taxon>
        <taxon>Tracheophyta</taxon>
        <taxon>Spermatophyta</taxon>
        <taxon>Magnoliopsida</taxon>
        <taxon>eudicotyledons</taxon>
        <taxon>Gunneridae</taxon>
        <taxon>Pentapetalae</taxon>
        <taxon>asterids</taxon>
        <taxon>lamiids</taxon>
        <taxon>Lamiales</taxon>
        <taxon>Scrophulariaceae</taxon>
        <taxon>Buddlejeae</taxon>
        <taxon>Buddleja</taxon>
    </lineage>
</organism>
<evidence type="ECO:0000256" key="3">
    <source>
        <dbReference type="ARBA" id="ARBA00022833"/>
    </source>
</evidence>
<keyword evidence="6" id="KW-1185">Reference proteome</keyword>
<accession>A0AAV6X6G1</accession>
<sequence length="114" mass="13208">MASNELIDIRNHGVVVDPLKQKVKCNYCNKVVSNGFYRLKYHLGGIKGDVSPCLEVPVHVKEPGLAYLLTNERRQREQQMLTDYAFVHYNKQMRNFYSDIKCDDIGPSDNWKSD</sequence>